<organism evidence="1 2">
    <name type="scientific">Chryseobacterium gambrini</name>
    <dbReference type="NCBI Taxonomy" id="373672"/>
    <lineage>
        <taxon>Bacteria</taxon>
        <taxon>Pseudomonadati</taxon>
        <taxon>Bacteroidota</taxon>
        <taxon>Flavobacteriia</taxon>
        <taxon>Flavobacteriales</taxon>
        <taxon>Weeksellaceae</taxon>
        <taxon>Chryseobacterium group</taxon>
        <taxon>Chryseobacterium</taxon>
    </lineage>
</organism>
<dbReference type="RefSeq" id="WP_076395429.1">
    <property type="nucleotide sequence ID" value="NZ_FTOV01000013.1"/>
</dbReference>
<protein>
    <submittedName>
        <fullName evidence="1">Uncharacterized protein</fullName>
    </submittedName>
</protein>
<gene>
    <name evidence="1" type="ORF">SAMN05421785_11370</name>
</gene>
<dbReference type="EMBL" id="FTOV01000013">
    <property type="protein sequence ID" value="SIT23527.1"/>
    <property type="molecule type" value="Genomic_DNA"/>
</dbReference>
<proteinExistence type="predicted"/>
<evidence type="ECO:0000313" key="1">
    <source>
        <dbReference type="EMBL" id="SIT23527.1"/>
    </source>
</evidence>
<dbReference type="OrthoDB" id="2652925at2"/>
<dbReference type="STRING" id="373672.SAMN05421785_11370"/>
<sequence>MKSFNIKETIGDKGKIVFDDLSTINISLGIENNIDDLKEDLLQVELANGNVLDVGWYPSSDIEGYFSVCIIKNYDWMEPFYLKKCNQWNDLNELIKEAISFNLENS</sequence>
<dbReference type="AlphaFoldDB" id="A0A1N7QM05"/>
<evidence type="ECO:0000313" key="2">
    <source>
        <dbReference type="Proteomes" id="UP000185781"/>
    </source>
</evidence>
<dbReference type="Proteomes" id="UP000185781">
    <property type="component" value="Unassembled WGS sequence"/>
</dbReference>
<name>A0A1N7QM05_9FLAO</name>
<accession>A0A1N7QM05</accession>
<reference evidence="1 2" key="1">
    <citation type="submission" date="2017-01" db="EMBL/GenBank/DDBJ databases">
        <authorList>
            <person name="Mah S.A."/>
            <person name="Swanson W.J."/>
            <person name="Moy G.W."/>
            <person name="Vacquier V.D."/>
        </authorList>
    </citation>
    <scope>NUCLEOTIDE SEQUENCE [LARGE SCALE GENOMIC DNA]</scope>
    <source>
        <strain evidence="1 2">DSM 18014</strain>
    </source>
</reference>